<comment type="caution">
    <text evidence="4">The sequence shown here is derived from an EMBL/GenBank/DDBJ whole genome shotgun (WGS) entry which is preliminary data.</text>
</comment>
<evidence type="ECO:0000313" key="5">
    <source>
        <dbReference type="Proteomes" id="UP000030008"/>
    </source>
</evidence>
<proteinExistence type="predicted"/>
<keyword evidence="3" id="KW-0812">Transmembrane</keyword>
<gene>
    <name evidence="4" type="ORF">CIAN88_09100</name>
</gene>
<evidence type="ECO:0000313" key="4">
    <source>
        <dbReference type="EMBL" id="KGJ53560.1"/>
    </source>
</evidence>
<dbReference type="Proteomes" id="UP000030008">
    <property type="component" value="Unassembled WGS sequence"/>
</dbReference>
<keyword evidence="3" id="KW-1133">Transmembrane helix</keyword>
<evidence type="ECO:0000256" key="3">
    <source>
        <dbReference type="SAM" id="Phobius"/>
    </source>
</evidence>
<name>A0A099I762_CLOIN</name>
<dbReference type="EMBL" id="JQIF01000039">
    <property type="protein sequence ID" value="KGJ53560.1"/>
    <property type="molecule type" value="Genomic_DNA"/>
</dbReference>
<feature type="coiled-coil region" evidence="1">
    <location>
        <begin position="277"/>
        <end position="323"/>
    </location>
</feature>
<evidence type="ECO:0000256" key="1">
    <source>
        <dbReference type="SAM" id="Coils"/>
    </source>
</evidence>
<sequence length="688" mass="78935">MEQEKKERRQHGFHPLQDIGQLFLSLYNSMKKGLRGVGVLASLLKQSVCERIEDCQLRQKNQKSRKQILRMEDEQSQQIRDILFPRNARTGQHATTIILFATFALQLISLTTTYRGARYYLLDLNPLAPFLFALVVQVLLFYFSKQAGQHAHMKPTRYMIFLMIVCISVLTSYVGIINNTISPLNDYKNQYKEYQSSFAAAKDELRTLYGDYVSYERALNSLQNQANQLIQITDSAIASIQKKSGTLQNIQPSTSVTTSQQSDGGSSVTQTTDQKELTSALEKIADNEEKAEKLKAAIKQLQNASSSASMKHMKKELDELSAETRQQPSQKAYTEFQNLTMSYNHLLDTLNAFLKEADAEGMKDLKTLNISLDQVIQMVGQYREFQKLTLTDIQKLQQKHNILGSDQQAKESTVSSLLSAFLPFRNMHQEEYQKFRIDLELQISDSYYALKEHAKVLQALDKEVVNRIMKTLDESYQKHHSFTDITVIAFSRFTQSQAARNTALICFLIASLVDVISAILPFFWINRYNSALHGRKKHGGDPEEELLEQLYYAAASQLPVQHKDIRTYVCEVLSYLNTYIQLYQEVPFAKEDGYVMMAARQSVEQPGYHAINAVLLTLHQLNTISIQDLHQMKIQYYSFHEDVGLLQEDYVYIMSSDLLLWLQQHLLAVLHQQRLLSEMKGGIMECKH</sequence>
<dbReference type="AlphaFoldDB" id="A0A099I762"/>
<feature type="transmembrane region" description="Helical" evidence="3">
    <location>
        <begin position="156"/>
        <end position="176"/>
    </location>
</feature>
<feature type="coiled-coil region" evidence="1">
    <location>
        <begin position="184"/>
        <end position="232"/>
    </location>
</feature>
<feature type="transmembrane region" description="Helical" evidence="3">
    <location>
        <begin position="502"/>
        <end position="525"/>
    </location>
</feature>
<dbReference type="RefSeq" id="WP_044905105.1">
    <property type="nucleotide sequence ID" value="NZ_JQIF01000039.1"/>
</dbReference>
<organism evidence="4 5">
    <name type="scientific">Clostridium innocuum</name>
    <dbReference type="NCBI Taxonomy" id="1522"/>
    <lineage>
        <taxon>Bacteria</taxon>
        <taxon>Bacillati</taxon>
        <taxon>Bacillota</taxon>
        <taxon>Clostridia</taxon>
        <taxon>Eubacteriales</taxon>
        <taxon>Clostridiaceae</taxon>
        <taxon>Clostridium</taxon>
    </lineage>
</organism>
<feature type="region of interest" description="Disordered" evidence="2">
    <location>
        <begin position="249"/>
        <end position="275"/>
    </location>
</feature>
<protein>
    <submittedName>
        <fullName evidence="4">Uncharacterized protein</fullName>
    </submittedName>
</protein>
<feature type="compositionally biased region" description="Low complexity" evidence="2">
    <location>
        <begin position="253"/>
        <end position="272"/>
    </location>
</feature>
<keyword evidence="1" id="KW-0175">Coiled coil</keyword>
<keyword evidence="3" id="KW-0472">Membrane</keyword>
<reference evidence="4 5" key="1">
    <citation type="submission" date="2014-08" db="EMBL/GenBank/DDBJ databases">
        <title>Clostridium innocuum, an unnegligible vancomycin-resistant pathogen causing extra-intestinal infections.</title>
        <authorList>
            <person name="Feng Y."/>
            <person name="Chiu C.-H."/>
        </authorList>
    </citation>
    <scope>NUCLEOTIDE SEQUENCE [LARGE SCALE GENOMIC DNA]</scope>
    <source>
        <strain evidence="4 5">AN88</strain>
    </source>
</reference>
<feature type="transmembrane region" description="Helical" evidence="3">
    <location>
        <begin position="126"/>
        <end position="144"/>
    </location>
</feature>
<evidence type="ECO:0000256" key="2">
    <source>
        <dbReference type="SAM" id="MobiDB-lite"/>
    </source>
</evidence>
<accession>A0A099I762</accession>